<dbReference type="OMA" id="SCQADFY"/>
<keyword evidence="7" id="KW-1015">Disulfide bond</keyword>
<feature type="region of interest" description="Disordered" evidence="10">
    <location>
        <begin position="256"/>
        <end position="289"/>
    </location>
</feature>
<feature type="domain" description="G-protein coupled receptors family 1 profile" evidence="12">
    <location>
        <begin position="341"/>
        <end position="423"/>
    </location>
</feature>
<evidence type="ECO:0000256" key="3">
    <source>
        <dbReference type="ARBA" id="ARBA00022692"/>
    </source>
</evidence>
<evidence type="ECO:0000259" key="12">
    <source>
        <dbReference type="PROSITE" id="PS50262"/>
    </source>
</evidence>
<evidence type="ECO:0000256" key="5">
    <source>
        <dbReference type="ARBA" id="ARBA00023040"/>
    </source>
</evidence>
<evidence type="ECO:0000256" key="7">
    <source>
        <dbReference type="ARBA" id="ARBA00023157"/>
    </source>
</evidence>
<keyword evidence="2" id="KW-1003">Cell membrane</keyword>
<dbReference type="Gene3D" id="1.20.1070.10">
    <property type="entry name" value="Rhodopsin 7-helix transmembrane proteins"/>
    <property type="match status" value="1"/>
</dbReference>
<dbReference type="GeneID" id="9939361"/>
<proteinExistence type="predicted"/>
<feature type="transmembrane region" description="Helical" evidence="11">
    <location>
        <begin position="405"/>
        <end position="426"/>
    </location>
</feature>
<dbReference type="Pfam" id="PF00001">
    <property type="entry name" value="7tm_1"/>
    <property type="match status" value="1"/>
</dbReference>
<dbReference type="CTD" id="9939361"/>
<dbReference type="PANTHER" id="PTHR24248:SF125">
    <property type="entry name" value="DOPAMINE D2-LIKE RECEPTOR"/>
    <property type="match status" value="1"/>
</dbReference>
<accession>A0A1S0U8H3</accession>
<keyword evidence="5" id="KW-0297">G-protein coupled receptor</keyword>
<gene>
    <name evidence="13" type="ORF">LOAG_01975</name>
</gene>
<protein>
    <recommendedName>
        <fullName evidence="12">G-protein coupled receptors family 1 profile domain-containing protein</fullName>
    </recommendedName>
</protein>
<keyword evidence="8" id="KW-0675">Receptor</keyword>
<evidence type="ECO:0000256" key="8">
    <source>
        <dbReference type="ARBA" id="ARBA00023170"/>
    </source>
</evidence>
<dbReference type="GO" id="GO:0001591">
    <property type="term" value="F:dopamine neurotransmitter receptor activity, coupled via Gi/Go"/>
    <property type="evidence" value="ECO:0007669"/>
    <property type="project" value="TreeGrafter"/>
</dbReference>
<dbReference type="AlphaFoldDB" id="A0A1S0U8H3"/>
<reference evidence="13" key="1">
    <citation type="submission" date="2012-04" db="EMBL/GenBank/DDBJ databases">
        <title>The Genome Sequence of Loa loa.</title>
        <authorList>
            <consortium name="The Broad Institute Genome Sequencing Platform"/>
            <consortium name="Broad Institute Genome Sequencing Center for Infectious Disease"/>
            <person name="Nutman T.B."/>
            <person name="Fink D.L."/>
            <person name="Russ C."/>
            <person name="Young S."/>
            <person name="Zeng Q."/>
            <person name="Gargeya S."/>
            <person name="Alvarado L."/>
            <person name="Berlin A."/>
            <person name="Chapman S.B."/>
            <person name="Chen Z."/>
            <person name="Freedman E."/>
            <person name="Gellesch M."/>
            <person name="Goldberg J."/>
            <person name="Griggs A."/>
            <person name="Gujja S."/>
            <person name="Heilman E.R."/>
            <person name="Heiman D."/>
            <person name="Howarth C."/>
            <person name="Mehta T."/>
            <person name="Neiman D."/>
            <person name="Pearson M."/>
            <person name="Roberts A."/>
            <person name="Saif S."/>
            <person name="Shea T."/>
            <person name="Shenoy N."/>
            <person name="Sisk P."/>
            <person name="Stolte C."/>
            <person name="Sykes S."/>
            <person name="White J."/>
            <person name="Yandava C."/>
            <person name="Haas B."/>
            <person name="Henn M.R."/>
            <person name="Nusbaum C."/>
            <person name="Birren B."/>
        </authorList>
    </citation>
    <scope>NUCLEOTIDE SEQUENCE [LARGE SCALE GENOMIC DNA]</scope>
</reference>
<dbReference type="SUPFAM" id="SSF81321">
    <property type="entry name" value="Family A G protein-coupled receptor-like"/>
    <property type="match status" value="1"/>
</dbReference>
<dbReference type="KEGG" id="loa:LOAG_01975"/>
<evidence type="ECO:0000256" key="10">
    <source>
        <dbReference type="SAM" id="MobiDB-lite"/>
    </source>
</evidence>
<dbReference type="PANTHER" id="PTHR24248">
    <property type="entry name" value="ADRENERGIC RECEPTOR-RELATED G-PROTEIN COUPLED RECEPTOR"/>
    <property type="match status" value="1"/>
</dbReference>
<feature type="transmembrane region" description="Helical" evidence="11">
    <location>
        <begin position="366"/>
        <end position="385"/>
    </location>
</feature>
<dbReference type="EMBL" id="JH712066">
    <property type="protein sequence ID" value="EFO26505.1"/>
    <property type="molecule type" value="Genomic_DNA"/>
</dbReference>
<keyword evidence="9" id="KW-0807">Transducer</keyword>
<dbReference type="InterPro" id="IPR000276">
    <property type="entry name" value="GPCR_Rhodpsn"/>
</dbReference>
<keyword evidence="6 11" id="KW-0472">Membrane</keyword>
<evidence type="ECO:0000256" key="1">
    <source>
        <dbReference type="ARBA" id="ARBA00004651"/>
    </source>
</evidence>
<name>A0A1S0U8H3_LOALO</name>
<keyword evidence="3 11" id="KW-0812">Transmembrane</keyword>
<dbReference type="InterPro" id="IPR017452">
    <property type="entry name" value="GPCR_Rhodpsn_7TM"/>
</dbReference>
<evidence type="ECO:0000256" key="11">
    <source>
        <dbReference type="SAM" id="Phobius"/>
    </source>
</evidence>
<dbReference type="GO" id="GO:0045202">
    <property type="term" value="C:synapse"/>
    <property type="evidence" value="ECO:0007669"/>
    <property type="project" value="GOC"/>
</dbReference>
<comment type="subcellular location">
    <subcellularLocation>
        <location evidence="1">Cell membrane</location>
        <topology evidence="1">Multi-pass membrane protein</topology>
    </subcellularLocation>
</comment>
<evidence type="ECO:0000256" key="2">
    <source>
        <dbReference type="ARBA" id="ARBA00022475"/>
    </source>
</evidence>
<evidence type="ECO:0000313" key="13">
    <source>
        <dbReference type="EMBL" id="EFO26505.1"/>
    </source>
</evidence>
<organism evidence="13">
    <name type="scientific">Loa loa</name>
    <name type="common">Eye worm</name>
    <name type="synonym">Filaria loa</name>
    <dbReference type="NCBI Taxonomy" id="7209"/>
    <lineage>
        <taxon>Eukaryota</taxon>
        <taxon>Metazoa</taxon>
        <taxon>Ecdysozoa</taxon>
        <taxon>Nematoda</taxon>
        <taxon>Chromadorea</taxon>
        <taxon>Rhabditida</taxon>
        <taxon>Spirurina</taxon>
        <taxon>Spiruromorpha</taxon>
        <taxon>Filarioidea</taxon>
        <taxon>Onchocercidae</taxon>
        <taxon>Loa</taxon>
    </lineage>
</organism>
<evidence type="ECO:0000256" key="4">
    <source>
        <dbReference type="ARBA" id="ARBA00022989"/>
    </source>
</evidence>
<dbReference type="PRINTS" id="PR00237">
    <property type="entry name" value="GPCRRHODOPSN"/>
</dbReference>
<evidence type="ECO:0000256" key="9">
    <source>
        <dbReference type="ARBA" id="ARBA00023224"/>
    </source>
</evidence>
<dbReference type="GO" id="GO:0005886">
    <property type="term" value="C:plasma membrane"/>
    <property type="evidence" value="ECO:0007669"/>
    <property type="project" value="UniProtKB-SubCell"/>
</dbReference>
<dbReference type="OrthoDB" id="10010417at2759"/>
<dbReference type="GO" id="GO:0004930">
    <property type="term" value="F:G protein-coupled receptor activity"/>
    <property type="evidence" value="ECO:0007669"/>
    <property type="project" value="UniProtKB-KW"/>
</dbReference>
<evidence type="ECO:0000256" key="6">
    <source>
        <dbReference type="ARBA" id="ARBA00023136"/>
    </source>
</evidence>
<dbReference type="PROSITE" id="PS50262">
    <property type="entry name" value="G_PROTEIN_RECEP_F1_2"/>
    <property type="match status" value="1"/>
</dbReference>
<dbReference type="InParanoid" id="A0A1S0U8H3"/>
<feature type="compositionally biased region" description="Basic and acidic residues" evidence="10">
    <location>
        <begin position="257"/>
        <end position="289"/>
    </location>
</feature>
<keyword evidence="4 11" id="KW-1133">Transmembrane helix</keyword>
<sequence>MISEVFSVETAEITRPQLTIDSDMNKLNMGKGRKMKLNDTLATVSKITTLYSRKIDKGNSKNGVQRSRKQYDGCGVYMNRIVNDSAEMIKINDTDISDEEVSSKARKSFSEEFLVRMLEKLNCNSLPCPCRQVTLSRFLQNDSRSKENSVIFVPQLEVYKFYELQDMSTSGKKREKDVLCDEKSETDLAAFSDKLVLQDEMDKRSDREQHLFINANAEEYTEAAEQQGKGKTQLELDTDLVAKKLLDNRSISEGNDTEIKQYGRQQKDLERSEKTEWRETEGIREESDSLDERVRKTLRKCCILSSFRKKYKKTNLPHLSSIDSKNSFLTERTSTIFRRPLNRSSSLTGRHCNRTQRMEKRATKTLGIVVGIFLACWVPFFSVYILNAVCIQLDIKSCQVDFYAFFYTTWLGYINSCINPIIYTIFNVEFRRAFKCILFGKVRSFIHSLFPLT</sequence>
<dbReference type="RefSeq" id="XP_003137561.1">
    <property type="nucleotide sequence ID" value="XM_003137513.1"/>
</dbReference>